<organism evidence="9 10">
    <name type="scientific">Syntrophorhabdus aromaticivorans</name>
    <dbReference type="NCBI Taxonomy" id="328301"/>
    <lineage>
        <taxon>Bacteria</taxon>
        <taxon>Pseudomonadati</taxon>
        <taxon>Thermodesulfobacteriota</taxon>
        <taxon>Syntrophorhabdia</taxon>
        <taxon>Syntrophorhabdales</taxon>
        <taxon>Syntrophorhabdaceae</taxon>
        <taxon>Syntrophorhabdus</taxon>
    </lineage>
</organism>
<reference evidence="9" key="2">
    <citation type="submission" date="2020-01" db="EMBL/GenBank/DDBJ databases">
        <authorList>
            <person name="Campanaro S."/>
        </authorList>
    </citation>
    <scope>NUCLEOTIDE SEQUENCE</scope>
    <source>
        <strain evidence="9">AS06rmzACSIP_7</strain>
    </source>
</reference>
<evidence type="ECO:0000256" key="1">
    <source>
        <dbReference type="ARBA" id="ARBA00012352"/>
    </source>
</evidence>
<gene>
    <name evidence="9" type="ORF">GXY80_00270</name>
</gene>
<dbReference type="GO" id="GO:0006869">
    <property type="term" value="P:lipid transport"/>
    <property type="evidence" value="ECO:0007669"/>
    <property type="project" value="UniProtKB-KW"/>
</dbReference>
<evidence type="ECO:0000256" key="2">
    <source>
        <dbReference type="ARBA" id="ARBA00022448"/>
    </source>
</evidence>
<evidence type="ECO:0000256" key="4">
    <source>
        <dbReference type="ARBA" id="ARBA00023055"/>
    </source>
</evidence>
<dbReference type="PIRSF" id="PIRSF000429">
    <property type="entry name" value="Ac-CoA_Ac_transf"/>
    <property type="match status" value="1"/>
</dbReference>
<dbReference type="SUPFAM" id="SSF53901">
    <property type="entry name" value="Thiolase-like"/>
    <property type="match status" value="1"/>
</dbReference>
<dbReference type="AlphaFoldDB" id="A0A971S0B7"/>
<keyword evidence="5" id="KW-0446">Lipid-binding</keyword>
<dbReference type="PANTHER" id="PTHR42870">
    <property type="entry name" value="ACETYL-COA C-ACETYLTRANSFERASE"/>
    <property type="match status" value="1"/>
</dbReference>
<dbReference type="InterPro" id="IPR020616">
    <property type="entry name" value="Thiolase_N"/>
</dbReference>
<keyword evidence="4" id="KW-0445">Lipid transport</keyword>
<evidence type="ECO:0000313" key="10">
    <source>
        <dbReference type="Proteomes" id="UP000777265"/>
    </source>
</evidence>
<reference evidence="9" key="1">
    <citation type="journal article" date="2020" name="Biotechnol. Biofuels">
        <title>New insights from the biogas microbiome by comprehensive genome-resolved metagenomics of nearly 1600 species originating from multiple anaerobic digesters.</title>
        <authorList>
            <person name="Campanaro S."/>
            <person name="Treu L."/>
            <person name="Rodriguez-R L.M."/>
            <person name="Kovalovszki A."/>
            <person name="Ziels R.M."/>
            <person name="Maus I."/>
            <person name="Zhu X."/>
            <person name="Kougias P.G."/>
            <person name="Basile A."/>
            <person name="Luo G."/>
            <person name="Schluter A."/>
            <person name="Konstantinidis K.T."/>
            <person name="Angelidaki I."/>
        </authorList>
    </citation>
    <scope>NUCLEOTIDE SEQUENCE</scope>
    <source>
        <strain evidence="9">AS06rmzACSIP_7</strain>
    </source>
</reference>
<dbReference type="Pfam" id="PF00108">
    <property type="entry name" value="Thiolase_N"/>
    <property type="match status" value="1"/>
</dbReference>
<proteinExistence type="predicted"/>
<dbReference type="CDD" id="cd00829">
    <property type="entry name" value="SCP-x_thiolase"/>
    <property type="match status" value="1"/>
</dbReference>
<keyword evidence="3" id="KW-0808">Transferase</keyword>
<dbReference type="InterPro" id="IPR055140">
    <property type="entry name" value="Thiolase_C_2"/>
</dbReference>
<dbReference type="PANTHER" id="PTHR42870:SF6">
    <property type="entry name" value="ACETYL-COA C-ACYLTRANSFERASE"/>
    <property type="match status" value="1"/>
</dbReference>
<accession>A0A971S0B7</accession>
<dbReference type="GO" id="GO:0008289">
    <property type="term" value="F:lipid binding"/>
    <property type="evidence" value="ECO:0007669"/>
    <property type="project" value="UniProtKB-KW"/>
</dbReference>
<dbReference type="Pfam" id="PF22691">
    <property type="entry name" value="Thiolase_C_1"/>
    <property type="match status" value="1"/>
</dbReference>
<dbReference type="InterPro" id="IPR002155">
    <property type="entry name" value="Thiolase"/>
</dbReference>
<evidence type="ECO:0000259" key="7">
    <source>
        <dbReference type="Pfam" id="PF00108"/>
    </source>
</evidence>
<comment type="caution">
    <text evidence="9">The sequence shown here is derived from an EMBL/GenBank/DDBJ whole genome shotgun (WGS) entry which is preliminary data.</text>
</comment>
<dbReference type="InterPro" id="IPR016039">
    <property type="entry name" value="Thiolase-like"/>
</dbReference>
<dbReference type="Proteomes" id="UP000777265">
    <property type="component" value="Unassembled WGS sequence"/>
</dbReference>
<evidence type="ECO:0000256" key="5">
    <source>
        <dbReference type="ARBA" id="ARBA00023121"/>
    </source>
</evidence>
<sequence>MAKDVAVIGVGQTYFVRGYEGSIRELAFEAFREAAQDAGITQKDIGASIFCSAPEYDKQRSPAGVLAEYLGLIPQPTFYIETVCSSSSSGVKVAYSMIKAGLHDVVAVVGFQKMSEITSAESQERMGRGADIQWEAPFGTMMPAYYALYAQAYMAKNGLTPDDLMKVRVKAATYGQINERAVYRKGVKPEDFDPNNPEAKMAGPVASPLRVGDCCANADGASCVILANAEKAKAFSKKPVWIMGIGAASEAVNMAARPDFAKGLSVGYGAAAEAYKMAGVTAKDIKVAEVHDCFTIAEIMAYEGLGFAKPGDGKALIQAKETYKEGRIPVNVDGGLLSKGHPIGATGGSQIRTIVLQLRGEAGPMQVKDPDIGLVHNVGGVGLYGNVTIFGR</sequence>
<dbReference type="InterPro" id="IPR020613">
    <property type="entry name" value="Thiolase_CS"/>
</dbReference>
<dbReference type="EC" id="2.3.1.176" evidence="1"/>
<protein>
    <recommendedName>
        <fullName evidence="1">propanoyl-CoA C-acyltransferase</fullName>
        <ecNumber evidence="1">2.3.1.176</ecNumber>
    </recommendedName>
    <alternativeName>
        <fullName evidence="6">Propanoyl-CoA C-acyltransferase</fullName>
    </alternativeName>
</protein>
<dbReference type="Gene3D" id="3.40.47.10">
    <property type="match status" value="1"/>
</dbReference>
<feature type="domain" description="Thiolase N-terminal" evidence="7">
    <location>
        <begin position="7"/>
        <end position="144"/>
    </location>
</feature>
<keyword evidence="2" id="KW-0813">Transport</keyword>
<dbReference type="PROSITE" id="PS00737">
    <property type="entry name" value="THIOLASE_2"/>
    <property type="match status" value="1"/>
</dbReference>
<name>A0A971S0B7_9BACT</name>
<dbReference type="GO" id="GO:0003988">
    <property type="term" value="F:acetyl-CoA C-acyltransferase activity"/>
    <property type="evidence" value="ECO:0007669"/>
    <property type="project" value="UniProtKB-ARBA"/>
</dbReference>
<evidence type="ECO:0000256" key="6">
    <source>
        <dbReference type="ARBA" id="ARBA00032316"/>
    </source>
</evidence>
<evidence type="ECO:0000313" key="9">
    <source>
        <dbReference type="EMBL" id="NLW33902.1"/>
    </source>
</evidence>
<evidence type="ECO:0000259" key="8">
    <source>
        <dbReference type="Pfam" id="PF22691"/>
    </source>
</evidence>
<feature type="domain" description="Thiolase C-terminal" evidence="8">
    <location>
        <begin position="246"/>
        <end position="392"/>
    </location>
</feature>
<evidence type="ECO:0000256" key="3">
    <source>
        <dbReference type="ARBA" id="ARBA00022679"/>
    </source>
</evidence>
<dbReference type="EMBL" id="JAAYEE010000006">
    <property type="protein sequence ID" value="NLW33902.1"/>
    <property type="molecule type" value="Genomic_DNA"/>
</dbReference>